<keyword evidence="2" id="KW-0731">Sigma factor</keyword>
<keyword evidence="1" id="KW-0805">Transcription regulation</keyword>
<dbReference type="InterPro" id="IPR036388">
    <property type="entry name" value="WH-like_DNA-bd_sf"/>
</dbReference>
<reference evidence="5 6" key="1">
    <citation type="submission" date="2024-06" db="EMBL/GenBank/DDBJ databases">
        <title>Genomics of switchgrass bacterial isolates.</title>
        <authorList>
            <person name="Shade A."/>
        </authorList>
    </citation>
    <scope>NUCLEOTIDE SEQUENCE [LARGE SCALE GENOMIC DNA]</scope>
    <source>
        <strain evidence="5 6">PvP084</strain>
    </source>
</reference>
<dbReference type="EMBL" id="JBEPNW010000007">
    <property type="protein sequence ID" value="MET3869870.1"/>
    <property type="molecule type" value="Genomic_DNA"/>
</dbReference>
<dbReference type="PANTHER" id="PTHR43133">
    <property type="entry name" value="RNA POLYMERASE ECF-TYPE SIGMA FACTO"/>
    <property type="match status" value="1"/>
</dbReference>
<keyword evidence="6" id="KW-1185">Reference proteome</keyword>
<dbReference type="PANTHER" id="PTHR43133:SF25">
    <property type="entry name" value="RNA POLYMERASE SIGMA FACTOR RFAY-RELATED"/>
    <property type="match status" value="1"/>
</dbReference>
<dbReference type="CDD" id="cd06171">
    <property type="entry name" value="Sigma70_r4"/>
    <property type="match status" value="1"/>
</dbReference>
<dbReference type="Gene3D" id="1.10.10.10">
    <property type="entry name" value="Winged helix-like DNA-binding domain superfamily/Winged helix DNA-binding domain"/>
    <property type="match status" value="1"/>
</dbReference>
<accession>A0ABV2NTN9</accession>
<protein>
    <submittedName>
        <fullName evidence="5">RNA polymerase sigma factor (Sigma-70 family)</fullName>
    </submittedName>
</protein>
<comment type="caution">
    <text evidence="5">The sequence shown here is derived from an EMBL/GenBank/DDBJ whole genome shotgun (WGS) entry which is preliminary data.</text>
</comment>
<dbReference type="RefSeq" id="WP_354405210.1">
    <property type="nucleotide sequence ID" value="NZ_JBEPNW010000007.1"/>
</dbReference>
<name>A0ABV2NTN9_9HYPH</name>
<evidence type="ECO:0000256" key="1">
    <source>
        <dbReference type="ARBA" id="ARBA00023015"/>
    </source>
</evidence>
<dbReference type="InterPro" id="IPR013249">
    <property type="entry name" value="RNA_pol_sigma70_r4_t2"/>
</dbReference>
<proteinExistence type="predicted"/>
<dbReference type="NCBIfam" id="TIGR02937">
    <property type="entry name" value="sigma70-ECF"/>
    <property type="match status" value="1"/>
</dbReference>
<evidence type="ECO:0000256" key="3">
    <source>
        <dbReference type="ARBA" id="ARBA00023163"/>
    </source>
</evidence>
<evidence type="ECO:0000313" key="6">
    <source>
        <dbReference type="Proteomes" id="UP001549119"/>
    </source>
</evidence>
<dbReference type="Pfam" id="PF08281">
    <property type="entry name" value="Sigma70_r4_2"/>
    <property type="match status" value="1"/>
</dbReference>
<dbReference type="InterPro" id="IPR014284">
    <property type="entry name" value="RNA_pol_sigma-70_dom"/>
</dbReference>
<dbReference type="Proteomes" id="UP001549119">
    <property type="component" value="Unassembled WGS sequence"/>
</dbReference>
<organism evidence="5 6">
    <name type="scientific">Methylobacterium radiotolerans</name>
    <dbReference type="NCBI Taxonomy" id="31998"/>
    <lineage>
        <taxon>Bacteria</taxon>
        <taxon>Pseudomonadati</taxon>
        <taxon>Pseudomonadota</taxon>
        <taxon>Alphaproteobacteria</taxon>
        <taxon>Hyphomicrobiales</taxon>
        <taxon>Methylobacteriaceae</taxon>
        <taxon>Methylobacterium</taxon>
    </lineage>
</organism>
<sequence length="147" mass="16352">MISSKRHFCGRGAIERASHRARNFLSWIFTILRNQFYTEYRRRIREIQDENGARAARLSTAPDQIDHLDLCDVQAALGRLPAGMREALVLVTVSDISYDEAAAILGCKLGTVKSRVSRARERLAKALGYTGTEIGQDAVTLSACVVR</sequence>
<feature type="domain" description="RNA polymerase sigma factor 70 region 4 type 2" evidence="4">
    <location>
        <begin position="73"/>
        <end position="123"/>
    </location>
</feature>
<evidence type="ECO:0000259" key="4">
    <source>
        <dbReference type="Pfam" id="PF08281"/>
    </source>
</evidence>
<gene>
    <name evidence="5" type="ORF">ABIC20_007255</name>
</gene>
<evidence type="ECO:0000313" key="5">
    <source>
        <dbReference type="EMBL" id="MET3869870.1"/>
    </source>
</evidence>
<dbReference type="InterPro" id="IPR039425">
    <property type="entry name" value="RNA_pol_sigma-70-like"/>
</dbReference>
<dbReference type="SUPFAM" id="SSF88659">
    <property type="entry name" value="Sigma3 and sigma4 domains of RNA polymerase sigma factors"/>
    <property type="match status" value="1"/>
</dbReference>
<evidence type="ECO:0000256" key="2">
    <source>
        <dbReference type="ARBA" id="ARBA00023082"/>
    </source>
</evidence>
<dbReference type="InterPro" id="IPR013324">
    <property type="entry name" value="RNA_pol_sigma_r3/r4-like"/>
</dbReference>
<keyword evidence="3" id="KW-0804">Transcription</keyword>